<dbReference type="SUPFAM" id="SSF53613">
    <property type="entry name" value="Ribokinase-like"/>
    <property type="match status" value="1"/>
</dbReference>
<dbReference type="AlphaFoldDB" id="A0A3B0UJN1"/>
<accession>A0A3B0UJN1</accession>
<evidence type="ECO:0000256" key="2">
    <source>
        <dbReference type="ARBA" id="ARBA00022777"/>
    </source>
</evidence>
<keyword evidence="1 4" id="KW-0808">Transferase</keyword>
<sequence>MTLTTDSLPAIFEAFNNKKVLIIGDVMLDAYIWGKVERISPEAPVPVVTVVTREERLGGAANVGMNIRALGARPIMCSVIGSDDRGETLRALMLNSGLDDAGVIESPHRFTTTKFRILGNNTQMLRVDEETSESLEEEVFHELCSRIDKILKTDDIRVIIFQDYDKGVITPELIDFVIDMADEMDIPVTVDPKKRNFLAFRNATLVKPNLAEMQEGLELGKLTLDKESLQKAAHKLSEVLNTSMILNTLSENGVFIFWNEDGKAKAELLPAYRRNIADVSGAGDTVISVASLCLASGIGAKDMAQLSNLAGGLVCEEAGVVPINKEKLMAEAIRILNSEKL</sequence>
<organism evidence="4">
    <name type="scientific">hydrothermal vent metagenome</name>
    <dbReference type="NCBI Taxonomy" id="652676"/>
    <lineage>
        <taxon>unclassified sequences</taxon>
        <taxon>metagenomes</taxon>
        <taxon>ecological metagenomes</taxon>
    </lineage>
</organism>
<protein>
    <submittedName>
        <fullName evidence="4">ADP-heptose synthase / D-glycero-beta-D-manno-heptose 7-phosphate kinase</fullName>
        <ecNumber evidence="4">2.7.-.-</ecNumber>
    </submittedName>
</protein>
<dbReference type="GO" id="GO:0005829">
    <property type="term" value="C:cytosol"/>
    <property type="evidence" value="ECO:0007669"/>
    <property type="project" value="TreeGrafter"/>
</dbReference>
<dbReference type="CDD" id="cd01172">
    <property type="entry name" value="RfaE_like"/>
    <property type="match status" value="1"/>
</dbReference>
<dbReference type="GO" id="GO:0033786">
    <property type="term" value="F:heptose-1-phosphate adenylyltransferase activity"/>
    <property type="evidence" value="ECO:0007669"/>
    <property type="project" value="TreeGrafter"/>
</dbReference>
<gene>
    <name evidence="4" type="ORF">MNBD_BACTEROID07-1176</name>
</gene>
<evidence type="ECO:0000256" key="1">
    <source>
        <dbReference type="ARBA" id="ARBA00022679"/>
    </source>
</evidence>
<dbReference type="InterPro" id="IPR011913">
    <property type="entry name" value="RfaE_dom_I"/>
</dbReference>
<evidence type="ECO:0000259" key="3">
    <source>
        <dbReference type="Pfam" id="PF00294"/>
    </source>
</evidence>
<dbReference type="EMBL" id="UOET01000047">
    <property type="protein sequence ID" value="VAW26632.1"/>
    <property type="molecule type" value="Genomic_DNA"/>
</dbReference>
<feature type="domain" description="Carbohydrate kinase PfkB" evidence="3">
    <location>
        <begin position="18"/>
        <end position="321"/>
    </location>
</feature>
<dbReference type="Gene3D" id="3.40.1190.20">
    <property type="match status" value="1"/>
</dbReference>
<dbReference type="PANTHER" id="PTHR46969:SF1">
    <property type="entry name" value="BIFUNCTIONAL PROTEIN HLDE"/>
    <property type="match status" value="1"/>
</dbReference>
<name>A0A3B0UJN1_9ZZZZ</name>
<dbReference type="InterPro" id="IPR029056">
    <property type="entry name" value="Ribokinase-like"/>
</dbReference>
<evidence type="ECO:0000313" key="4">
    <source>
        <dbReference type="EMBL" id="VAW26632.1"/>
    </source>
</evidence>
<dbReference type="GO" id="GO:0033785">
    <property type="term" value="F:heptose 7-phosphate kinase activity"/>
    <property type="evidence" value="ECO:0007669"/>
    <property type="project" value="TreeGrafter"/>
</dbReference>
<dbReference type="InterPro" id="IPR011611">
    <property type="entry name" value="PfkB_dom"/>
</dbReference>
<dbReference type="Pfam" id="PF00294">
    <property type="entry name" value="PfkB"/>
    <property type="match status" value="1"/>
</dbReference>
<dbReference type="GO" id="GO:0016773">
    <property type="term" value="F:phosphotransferase activity, alcohol group as acceptor"/>
    <property type="evidence" value="ECO:0007669"/>
    <property type="project" value="InterPro"/>
</dbReference>
<dbReference type="PANTHER" id="PTHR46969">
    <property type="entry name" value="BIFUNCTIONAL PROTEIN HLDE"/>
    <property type="match status" value="1"/>
</dbReference>
<proteinExistence type="predicted"/>
<reference evidence="4" key="1">
    <citation type="submission" date="2018-06" db="EMBL/GenBank/DDBJ databases">
        <authorList>
            <person name="Zhirakovskaya E."/>
        </authorList>
    </citation>
    <scope>NUCLEOTIDE SEQUENCE</scope>
</reference>
<dbReference type="EC" id="2.7.-.-" evidence="4"/>
<keyword evidence="2 4" id="KW-0418">Kinase</keyword>